<reference evidence="2" key="1">
    <citation type="journal article" date="2016" name="Nature">
        <title>Genome evolution in the allotetraploid frog Xenopus laevis.</title>
        <authorList>
            <person name="Session A.M."/>
            <person name="Uno Y."/>
            <person name="Kwon T."/>
            <person name="Chapman J.A."/>
            <person name="Toyoda A."/>
            <person name="Takahashi S."/>
            <person name="Fukui A."/>
            <person name="Hikosaka A."/>
            <person name="Suzuki A."/>
            <person name="Kondo M."/>
            <person name="van Heeringen S.J."/>
            <person name="Quigley I."/>
            <person name="Heinz S."/>
            <person name="Ogino H."/>
            <person name="Ochi H."/>
            <person name="Hellsten U."/>
            <person name="Lyons J.B."/>
            <person name="Simakov O."/>
            <person name="Putnam N."/>
            <person name="Stites J."/>
            <person name="Kuroki Y."/>
            <person name="Tanaka T."/>
            <person name="Michiue T."/>
            <person name="Watanabe M."/>
            <person name="Bogdanovic O."/>
            <person name="Lister R."/>
            <person name="Georgiou G."/>
            <person name="Paranjpe S.S."/>
            <person name="van Kruijsbergen I."/>
            <person name="Shu S."/>
            <person name="Carlson J."/>
            <person name="Kinoshita T."/>
            <person name="Ohta Y."/>
            <person name="Mawaribuchi S."/>
            <person name="Jenkins J."/>
            <person name="Grimwood J."/>
            <person name="Schmutz J."/>
            <person name="Mitros T."/>
            <person name="Mozaffari S.V."/>
            <person name="Suzuki Y."/>
            <person name="Haramoto Y."/>
            <person name="Yamamoto T.S."/>
            <person name="Takagi C."/>
            <person name="Heald R."/>
            <person name="Miller K."/>
            <person name="Haudenschild C."/>
            <person name="Kitzman J."/>
            <person name="Nakayama T."/>
            <person name="Izutsu Y."/>
            <person name="Robert J."/>
            <person name="Fortriede J."/>
            <person name="Burns K."/>
            <person name="Lotay V."/>
            <person name="Karimi K."/>
            <person name="Yasuoka Y."/>
            <person name="Dichmann D.S."/>
            <person name="Flajnik M.F."/>
            <person name="Houston D.W."/>
            <person name="Shendure J."/>
            <person name="DuPasquier L."/>
            <person name="Vize P.D."/>
            <person name="Zorn A.M."/>
            <person name="Ito M."/>
            <person name="Marcotte E.M."/>
            <person name="Wallingford J.B."/>
            <person name="Ito Y."/>
            <person name="Asashima M."/>
            <person name="Ueno N."/>
            <person name="Matsuda Y."/>
            <person name="Veenstra G.J."/>
            <person name="Fujiyama A."/>
            <person name="Harland R.M."/>
            <person name="Taira M."/>
            <person name="Rokhsar D.S."/>
        </authorList>
    </citation>
    <scope>NUCLEOTIDE SEQUENCE [LARGE SCALE GENOMIC DNA]</scope>
    <source>
        <strain evidence="2">J</strain>
    </source>
</reference>
<accession>A0A974H3Z6</accession>
<protein>
    <submittedName>
        <fullName evidence="1">Uncharacterized protein</fullName>
    </submittedName>
</protein>
<proteinExistence type="predicted"/>
<evidence type="ECO:0000313" key="1">
    <source>
        <dbReference type="EMBL" id="OCT63560.1"/>
    </source>
</evidence>
<gene>
    <name evidence="1" type="ORF">XELAEV_18044656mg</name>
</gene>
<evidence type="ECO:0000313" key="2">
    <source>
        <dbReference type="Proteomes" id="UP000694892"/>
    </source>
</evidence>
<sequence>MKLWGQTGILSEFCWYFRNHKEGEEKTKKKSLPSKHSSTTCLEAPLCLSLVSPVSGQAQALINSFLL</sequence>
<dbReference type="AlphaFoldDB" id="A0A974H3Z6"/>
<dbReference type="Proteomes" id="UP000694892">
    <property type="component" value="Chromosome 9_10L"/>
</dbReference>
<dbReference type="EMBL" id="CM004482">
    <property type="protein sequence ID" value="OCT63560.1"/>
    <property type="molecule type" value="Genomic_DNA"/>
</dbReference>
<organism evidence="1 2">
    <name type="scientific">Xenopus laevis</name>
    <name type="common">African clawed frog</name>
    <dbReference type="NCBI Taxonomy" id="8355"/>
    <lineage>
        <taxon>Eukaryota</taxon>
        <taxon>Metazoa</taxon>
        <taxon>Chordata</taxon>
        <taxon>Craniata</taxon>
        <taxon>Vertebrata</taxon>
        <taxon>Euteleostomi</taxon>
        <taxon>Amphibia</taxon>
        <taxon>Batrachia</taxon>
        <taxon>Anura</taxon>
        <taxon>Pipoidea</taxon>
        <taxon>Pipidae</taxon>
        <taxon>Xenopodinae</taxon>
        <taxon>Xenopus</taxon>
        <taxon>Xenopus</taxon>
    </lineage>
</organism>
<name>A0A974H3Z6_XENLA</name>